<evidence type="ECO:0000256" key="4">
    <source>
        <dbReference type="ARBA" id="ARBA00023163"/>
    </source>
</evidence>
<dbReference type="Proteomes" id="UP000053342">
    <property type="component" value="Unassembled WGS sequence"/>
</dbReference>
<dbReference type="VEuPathDB" id="FungiDB:PV06_03613"/>
<evidence type="ECO:0000256" key="3">
    <source>
        <dbReference type="ARBA" id="ARBA00023125"/>
    </source>
</evidence>
<name>A0A0D2AZE4_9EURO</name>
<feature type="domain" description="Zn(2)-C6 fungal-type" evidence="7">
    <location>
        <begin position="49"/>
        <end position="78"/>
    </location>
</feature>
<dbReference type="SUPFAM" id="SSF57701">
    <property type="entry name" value="Zn2/Cys6 DNA-binding domain"/>
    <property type="match status" value="1"/>
</dbReference>
<evidence type="ECO:0000256" key="5">
    <source>
        <dbReference type="ARBA" id="ARBA00023242"/>
    </source>
</evidence>
<dbReference type="GO" id="GO:0006351">
    <property type="term" value="P:DNA-templated transcription"/>
    <property type="evidence" value="ECO:0007669"/>
    <property type="project" value="InterPro"/>
</dbReference>
<gene>
    <name evidence="8" type="ORF">PV06_03613</name>
</gene>
<dbReference type="SMART" id="SM00906">
    <property type="entry name" value="Fungal_trans"/>
    <property type="match status" value="1"/>
</dbReference>
<evidence type="ECO:0000313" key="8">
    <source>
        <dbReference type="EMBL" id="KIW45211.1"/>
    </source>
</evidence>
<dbReference type="InterPro" id="IPR050987">
    <property type="entry name" value="AtrR-like"/>
</dbReference>
<dbReference type="PANTHER" id="PTHR46910:SF23">
    <property type="entry name" value="THIAMINE REPRESSIBLE GENES REGULATORY PROTEIN THI1"/>
    <property type="match status" value="1"/>
</dbReference>
<keyword evidence="1" id="KW-0479">Metal-binding</keyword>
<evidence type="ECO:0000259" key="7">
    <source>
        <dbReference type="PROSITE" id="PS50048"/>
    </source>
</evidence>
<evidence type="ECO:0000256" key="6">
    <source>
        <dbReference type="SAM" id="MobiDB-lite"/>
    </source>
</evidence>
<sequence>MTDEDQEPTPRTDESRLVRRDASPSDTQSSRPRKQRRLATEERQRAVRACDGCRKVKEKCEGGVPCRRCSHFGRPCEFKDMPSKIPSLISQQGSIEASEVSVDEVLERSKYMERILKHRLPHLEFSTRNLRDEAQALDPTSVVRHSDADQAVNQDDGDVEIEDERATLDPITENVAHYSGEFSYWNFSMRIKKHVNALMLTSDDQTSATSPYYSREALLSEARNLLETLSCCPPRQIAEFLVHVFFKHAAINFFYVDRSWVSDKIIQVYDRPSTLTSKDAATASIILMIFAVGSQYAHLESLDRQGSAKDSHDHEAGNVFYQHAAKLLPDILHLGSLESVQACLLFGLYALPLDASGLAYVYLNMAIKLAMQNGMHRNIPGNTFSATIMETRNRVWWTAYCTEKKIGIFHGRPLSVLPSDIDAALPRDDRADMSRIPHTLVSIRLVDRLGALSNEIMLLRTCQKHEVSGILNRLVAMKDDLRSWWEALPTGPAGQKVSPQSPHFRPNTHLQLEYCLLRMFAGRPFLLTLMTADASPPSMAETNGTPLATKSSTDKAPPSVRANAKGSSRTAILVDDCAQAAKEAIDICVYLRSTGAGLARASYVEYSSCRASLLVLIAYCIQNQTDEFYDTLGKGLDIIREMSTVGESAKSEVFLIESLEQALKRLHFFREKANPNKHREPLNPISGYENFRQWTRASTSKDNPDFSTNDPAVQNHHRQGRGSNSPFADAMLPNSRLAHISNDLWDASHPFSSNNDAEFNGLNTLQSAAGSAFFAMENFAPTSDGFVHPESQLLENFLAIPDYEFPFQTE</sequence>
<dbReference type="RefSeq" id="XP_016265427.1">
    <property type="nucleotide sequence ID" value="XM_016404422.1"/>
</dbReference>
<organism evidence="8 9">
    <name type="scientific">Exophiala oligosperma</name>
    <dbReference type="NCBI Taxonomy" id="215243"/>
    <lineage>
        <taxon>Eukaryota</taxon>
        <taxon>Fungi</taxon>
        <taxon>Dikarya</taxon>
        <taxon>Ascomycota</taxon>
        <taxon>Pezizomycotina</taxon>
        <taxon>Eurotiomycetes</taxon>
        <taxon>Chaetothyriomycetidae</taxon>
        <taxon>Chaetothyriales</taxon>
        <taxon>Herpotrichiellaceae</taxon>
        <taxon>Exophiala</taxon>
    </lineage>
</organism>
<dbReference type="Gene3D" id="4.10.240.10">
    <property type="entry name" value="Zn(2)-C6 fungal-type DNA-binding domain"/>
    <property type="match status" value="1"/>
</dbReference>
<dbReference type="PROSITE" id="PS50048">
    <property type="entry name" value="ZN2_CY6_FUNGAL_2"/>
    <property type="match status" value="1"/>
</dbReference>
<feature type="region of interest" description="Disordered" evidence="6">
    <location>
        <begin position="139"/>
        <end position="158"/>
    </location>
</feature>
<dbReference type="OrthoDB" id="3266505at2759"/>
<dbReference type="AlphaFoldDB" id="A0A0D2AZE4"/>
<reference evidence="8 9" key="1">
    <citation type="submission" date="2015-01" db="EMBL/GenBank/DDBJ databases">
        <title>The Genome Sequence of Exophiala oligosperma CBS72588.</title>
        <authorList>
            <consortium name="The Broad Institute Genomics Platform"/>
            <person name="Cuomo C."/>
            <person name="de Hoog S."/>
            <person name="Gorbushina A."/>
            <person name="Stielow B."/>
            <person name="Teixiera M."/>
            <person name="Abouelleil A."/>
            <person name="Chapman S.B."/>
            <person name="Priest M."/>
            <person name="Young S.K."/>
            <person name="Wortman J."/>
            <person name="Nusbaum C."/>
            <person name="Birren B."/>
        </authorList>
    </citation>
    <scope>NUCLEOTIDE SEQUENCE [LARGE SCALE GENOMIC DNA]</scope>
    <source>
        <strain evidence="8 9">CBS 72588</strain>
    </source>
</reference>
<feature type="compositionally biased region" description="Basic and acidic residues" evidence="6">
    <location>
        <begin position="8"/>
        <end position="23"/>
    </location>
</feature>
<keyword evidence="4" id="KW-0804">Transcription</keyword>
<keyword evidence="2" id="KW-0805">Transcription regulation</keyword>
<dbReference type="InterPro" id="IPR007219">
    <property type="entry name" value="XnlR_reg_dom"/>
</dbReference>
<dbReference type="HOGENOM" id="CLU_009353_1_0_1"/>
<proteinExistence type="predicted"/>
<evidence type="ECO:0000256" key="2">
    <source>
        <dbReference type="ARBA" id="ARBA00023015"/>
    </source>
</evidence>
<dbReference type="InterPro" id="IPR001138">
    <property type="entry name" value="Zn2Cys6_DnaBD"/>
</dbReference>
<dbReference type="GeneID" id="27355687"/>
<evidence type="ECO:0000313" key="9">
    <source>
        <dbReference type="Proteomes" id="UP000053342"/>
    </source>
</evidence>
<feature type="compositionally biased region" description="Polar residues" evidence="6">
    <location>
        <begin position="540"/>
        <end position="551"/>
    </location>
</feature>
<evidence type="ECO:0000256" key="1">
    <source>
        <dbReference type="ARBA" id="ARBA00022723"/>
    </source>
</evidence>
<dbReference type="GO" id="GO:0000981">
    <property type="term" value="F:DNA-binding transcription factor activity, RNA polymerase II-specific"/>
    <property type="evidence" value="ECO:0007669"/>
    <property type="project" value="InterPro"/>
</dbReference>
<dbReference type="PANTHER" id="PTHR46910">
    <property type="entry name" value="TRANSCRIPTION FACTOR PDR1"/>
    <property type="match status" value="1"/>
</dbReference>
<protein>
    <recommendedName>
        <fullName evidence="7">Zn(2)-C6 fungal-type domain-containing protein</fullName>
    </recommendedName>
</protein>
<dbReference type="SMART" id="SM00066">
    <property type="entry name" value="GAL4"/>
    <property type="match status" value="1"/>
</dbReference>
<dbReference type="EMBL" id="KN847334">
    <property type="protein sequence ID" value="KIW45211.1"/>
    <property type="molecule type" value="Genomic_DNA"/>
</dbReference>
<feature type="region of interest" description="Disordered" evidence="6">
    <location>
        <begin position="537"/>
        <end position="563"/>
    </location>
</feature>
<accession>A0A0D2AZE4</accession>
<dbReference type="CDD" id="cd12148">
    <property type="entry name" value="fungal_TF_MHR"/>
    <property type="match status" value="1"/>
</dbReference>
<dbReference type="CDD" id="cd00067">
    <property type="entry name" value="GAL4"/>
    <property type="match status" value="1"/>
</dbReference>
<dbReference type="GO" id="GO:0008270">
    <property type="term" value="F:zinc ion binding"/>
    <property type="evidence" value="ECO:0007669"/>
    <property type="project" value="InterPro"/>
</dbReference>
<dbReference type="GO" id="GO:0003677">
    <property type="term" value="F:DNA binding"/>
    <property type="evidence" value="ECO:0007669"/>
    <property type="project" value="UniProtKB-KW"/>
</dbReference>
<dbReference type="Pfam" id="PF00172">
    <property type="entry name" value="Zn_clus"/>
    <property type="match status" value="1"/>
</dbReference>
<feature type="compositionally biased region" description="Polar residues" evidence="6">
    <location>
        <begin position="698"/>
        <end position="712"/>
    </location>
</feature>
<dbReference type="Pfam" id="PF04082">
    <property type="entry name" value="Fungal_trans"/>
    <property type="match status" value="1"/>
</dbReference>
<feature type="region of interest" description="Disordered" evidence="6">
    <location>
        <begin position="698"/>
        <end position="729"/>
    </location>
</feature>
<dbReference type="PROSITE" id="PS00463">
    <property type="entry name" value="ZN2_CY6_FUNGAL_1"/>
    <property type="match status" value="1"/>
</dbReference>
<dbReference type="STRING" id="215243.A0A0D2AZE4"/>
<keyword evidence="9" id="KW-1185">Reference proteome</keyword>
<feature type="region of interest" description="Disordered" evidence="6">
    <location>
        <begin position="1"/>
        <end position="41"/>
    </location>
</feature>
<dbReference type="InterPro" id="IPR036864">
    <property type="entry name" value="Zn2-C6_fun-type_DNA-bd_sf"/>
</dbReference>
<keyword evidence="5" id="KW-0539">Nucleus</keyword>
<keyword evidence="3" id="KW-0238">DNA-binding</keyword>